<dbReference type="GO" id="GO:0005085">
    <property type="term" value="F:guanyl-nucleotide exchange factor activity"/>
    <property type="evidence" value="ECO:0007669"/>
    <property type="project" value="TreeGrafter"/>
</dbReference>
<organism evidence="4 5">
    <name type="scientific">Exocentrus adspersus</name>
    <dbReference type="NCBI Taxonomy" id="1586481"/>
    <lineage>
        <taxon>Eukaryota</taxon>
        <taxon>Metazoa</taxon>
        <taxon>Ecdysozoa</taxon>
        <taxon>Arthropoda</taxon>
        <taxon>Hexapoda</taxon>
        <taxon>Insecta</taxon>
        <taxon>Pterygota</taxon>
        <taxon>Neoptera</taxon>
        <taxon>Endopterygota</taxon>
        <taxon>Coleoptera</taxon>
        <taxon>Polyphaga</taxon>
        <taxon>Cucujiformia</taxon>
        <taxon>Chrysomeloidea</taxon>
        <taxon>Cerambycidae</taxon>
        <taxon>Lamiinae</taxon>
        <taxon>Acanthocinini</taxon>
        <taxon>Exocentrus</taxon>
    </lineage>
</organism>
<evidence type="ECO:0000313" key="4">
    <source>
        <dbReference type="EMBL" id="KAJ8913643.1"/>
    </source>
</evidence>
<dbReference type="Gene3D" id="2.130.10.30">
    <property type="entry name" value="Regulator of chromosome condensation 1/beta-lactamase-inhibitor protein II"/>
    <property type="match status" value="2"/>
</dbReference>
<feature type="repeat" description="RCC1" evidence="2">
    <location>
        <begin position="287"/>
        <end position="340"/>
    </location>
</feature>
<dbReference type="PANTHER" id="PTHR46337">
    <property type="entry name" value="RCC1-LIKE G EXCHANGING FACTOR-LIKE PROTEIN"/>
    <property type="match status" value="1"/>
</dbReference>
<reference evidence="4 5" key="1">
    <citation type="journal article" date="2023" name="Insect Mol. Biol.">
        <title>Genome sequencing provides insights into the evolution of gene families encoding plant cell wall-degrading enzymes in longhorned beetles.</title>
        <authorList>
            <person name="Shin N.R."/>
            <person name="Okamura Y."/>
            <person name="Kirsch R."/>
            <person name="Pauchet Y."/>
        </authorList>
    </citation>
    <scope>NUCLEOTIDE SEQUENCE [LARGE SCALE GENOMIC DNA]</scope>
    <source>
        <strain evidence="4">EAD_L_NR</strain>
    </source>
</reference>
<dbReference type="Proteomes" id="UP001159042">
    <property type="component" value="Unassembled WGS sequence"/>
</dbReference>
<dbReference type="PANTHER" id="PTHR46337:SF1">
    <property type="entry name" value="RCC1-LIKE G EXCHANGING FACTOR-LIKE PROTEIN"/>
    <property type="match status" value="1"/>
</dbReference>
<accession>A0AAV8VHE7</accession>
<keyword evidence="5" id="KW-1185">Reference proteome</keyword>
<dbReference type="PROSITE" id="PS50012">
    <property type="entry name" value="RCC1_3"/>
    <property type="match status" value="5"/>
</dbReference>
<feature type="repeat" description="RCC1" evidence="2">
    <location>
        <begin position="52"/>
        <end position="112"/>
    </location>
</feature>
<dbReference type="InterPro" id="IPR000408">
    <property type="entry name" value="Reg_chr_condens"/>
</dbReference>
<name>A0AAV8VHE7_9CUCU</name>
<feature type="repeat" description="RCC1" evidence="2">
    <location>
        <begin position="341"/>
        <end position="398"/>
    </location>
</feature>
<comment type="caution">
    <text evidence="4">The sequence shown here is derived from an EMBL/GenBank/DDBJ whole genome shotgun (WGS) entry which is preliminary data.</text>
</comment>
<dbReference type="Pfam" id="PF00415">
    <property type="entry name" value="RCC1"/>
    <property type="match status" value="1"/>
</dbReference>
<feature type="repeat" description="RCC1" evidence="2">
    <location>
        <begin position="177"/>
        <end position="233"/>
    </location>
</feature>
<sequence length="415" mass="46125">MMKQFKKAFTNLSTNSNNVRCLSKRIRKYPVDPQQTETLPIFQYRVSKQGYRRVFAWGNLETGALGVRYTENKHNTDIMRSLKFPRRLTFGEQFEVTTAACGFGYTLFGINSNTNVKLYGAGINTDSQIGYHEVRENKPLGILFRPQPIPLPFINPNKSKILKLAAGRAHSIVLTSEGIFTFGNNSYGQCGRNIISDEDYIMSNYIQHITNLDGKNIVDIECGQDHSLALTEDGSVYSCGWGADGQTGLSHCNNIAQFTKVGGDIENEKIVKLACRSDFVLALNDKGDVFGWGNTEYHQITLPKEDQQVCVPTYIDMLRKFGKIISIGSGGTFCVVVNEHGHVYSWGYGLLGVGPAVQQSKVPLRIPESLFGRNDFQPNNVVQKVVCGLNHAAAITNLGDLFTWEEIGTVALDWA</sequence>
<gene>
    <name evidence="4" type="ORF">NQ315_007360</name>
</gene>
<dbReference type="InterPro" id="IPR053035">
    <property type="entry name" value="Mitochondrial_GEF_domain"/>
</dbReference>
<evidence type="ECO:0000259" key="3">
    <source>
        <dbReference type="Pfam" id="PF25390"/>
    </source>
</evidence>
<dbReference type="Pfam" id="PF25390">
    <property type="entry name" value="WD40_RLD"/>
    <property type="match status" value="1"/>
</dbReference>
<feature type="repeat" description="RCC1" evidence="2">
    <location>
        <begin position="116"/>
        <end position="177"/>
    </location>
</feature>
<dbReference type="InterPro" id="IPR058923">
    <property type="entry name" value="RCC1-like_dom"/>
</dbReference>
<evidence type="ECO:0000256" key="2">
    <source>
        <dbReference type="PROSITE-ProRule" id="PRU00235"/>
    </source>
</evidence>
<keyword evidence="1" id="KW-0677">Repeat</keyword>
<dbReference type="GO" id="GO:0019843">
    <property type="term" value="F:rRNA binding"/>
    <property type="evidence" value="ECO:0007669"/>
    <property type="project" value="TreeGrafter"/>
</dbReference>
<protein>
    <recommendedName>
        <fullName evidence="3">RCC1-like domain-containing protein</fullName>
    </recommendedName>
</protein>
<evidence type="ECO:0000256" key="1">
    <source>
        <dbReference type="ARBA" id="ARBA00022737"/>
    </source>
</evidence>
<dbReference type="GO" id="GO:0070131">
    <property type="term" value="P:positive regulation of mitochondrial translation"/>
    <property type="evidence" value="ECO:0007669"/>
    <property type="project" value="TreeGrafter"/>
</dbReference>
<feature type="domain" description="RCC1-like" evidence="3">
    <location>
        <begin position="53"/>
        <end position="336"/>
    </location>
</feature>
<proteinExistence type="predicted"/>
<dbReference type="AlphaFoldDB" id="A0AAV8VHE7"/>
<dbReference type="SUPFAM" id="SSF50985">
    <property type="entry name" value="RCC1/BLIP-II"/>
    <property type="match status" value="1"/>
</dbReference>
<dbReference type="InterPro" id="IPR009091">
    <property type="entry name" value="RCC1/BLIP-II"/>
</dbReference>
<dbReference type="PRINTS" id="PR00633">
    <property type="entry name" value="RCCNDNSATION"/>
</dbReference>
<evidence type="ECO:0000313" key="5">
    <source>
        <dbReference type="Proteomes" id="UP001159042"/>
    </source>
</evidence>
<dbReference type="EMBL" id="JANEYG010000089">
    <property type="protein sequence ID" value="KAJ8913643.1"/>
    <property type="molecule type" value="Genomic_DNA"/>
</dbReference>
<dbReference type="GO" id="GO:0005743">
    <property type="term" value="C:mitochondrial inner membrane"/>
    <property type="evidence" value="ECO:0007669"/>
    <property type="project" value="TreeGrafter"/>
</dbReference>